<dbReference type="PANTHER" id="PTHR11764">
    <property type="entry name" value="TERPENE CYCLASE/MUTASE FAMILY MEMBER"/>
    <property type="match status" value="1"/>
</dbReference>
<dbReference type="SUPFAM" id="SSF48239">
    <property type="entry name" value="Terpenoid cyclases/Protein prenyltransferases"/>
    <property type="match status" value="2"/>
</dbReference>
<dbReference type="Pfam" id="PF13243">
    <property type="entry name" value="SQHop_cyclase_C"/>
    <property type="match status" value="2"/>
</dbReference>
<evidence type="ECO:0000256" key="3">
    <source>
        <dbReference type="SAM" id="MobiDB-lite"/>
    </source>
</evidence>
<dbReference type="GO" id="GO:0005811">
    <property type="term" value="C:lipid droplet"/>
    <property type="evidence" value="ECO:0007669"/>
    <property type="project" value="InterPro"/>
</dbReference>
<dbReference type="AlphaFoldDB" id="A0AA39ZVW1"/>
<keyword evidence="1" id="KW-0677">Repeat</keyword>
<gene>
    <name evidence="6" type="ORF">B0H67DRAFT_673524</name>
</gene>
<dbReference type="InterPro" id="IPR008930">
    <property type="entry name" value="Terpenoid_cyclase/PrenylTrfase"/>
</dbReference>
<dbReference type="PANTHER" id="PTHR11764:SF82">
    <property type="entry name" value="TERPENE CYCLASE_MUTASE FAMILY MEMBER"/>
    <property type="match status" value="1"/>
</dbReference>
<feature type="domain" description="Squalene cyclase N-terminal" evidence="5">
    <location>
        <begin position="24"/>
        <end position="322"/>
    </location>
</feature>
<dbReference type="GO" id="GO:0016104">
    <property type="term" value="P:triterpenoid biosynthetic process"/>
    <property type="evidence" value="ECO:0007669"/>
    <property type="project" value="InterPro"/>
</dbReference>
<protein>
    <recommendedName>
        <fullName evidence="2">Terpene cyclase/mutase family member</fullName>
        <ecNumber evidence="2">5.4.99.-</ecNumber>
    </recommendedName>
</protein>
<dbReference type="Pfam" id="PF13249">
    <property type="entry name" value="SQHop_cyclase_N"/>
    <property type="match status" value="1"/>
</dbReference>
<dbReference type="SFLD" id="SFLDG01016">
    <property type="entry name" value="Prenyltransferase_Like_2"/>
    <property type="match status" value="1"/>
</dbReference>
<keyword evidence="7" id="KW-1185">Reference proteome</keyword>
<reference evidence="6" key="1">
    <citation type="submission" date="2023-06" db="EMBL/GenBank/DDBJ databases">
        <title>Genome-scale phylogeny and comparative genomics of the fungal order Sordariales.</title>
        <authorList>
            <consortium name="Lawrence Berkeley National Laboratory"/>
            <person name="Hensen N."/>
            <person name="Bonometti L."/>
            <person name="Westerberg I."/>
            <person name="Brannstrom I.O."/>
            <person name="Guillou S."/>
            <person name="Cros-Aarteil S."/>
            <person name="Calhoun S."/>
            <person name="Haridas S."/>
            <person name="Kuo A."/>
            <person name="Mondo S."/>
            <person name="Pangilinan J."/>
            <person name="Riley R."/>
            <person name="Labutti K."/>
            <person name="Andreopoulos B."/>
            <person name="Lipzen A."/>
            <person name="Chen C."/>
            <person name="Yanf M."/>
            <person name="Daum C."/>
            <person name="Ng V."/>
            <person name="Clum A."/>
            <person name="Steindorff A."/>
            <person name="Ohm R."/>
            <person name="Martin F."/>
            <person name="Silar P."/>
            <person name="Natvig D."/>
            <person name="Lalanne C."/>
            <person name="Gautier V."/>
            <person name="Ament-Velasquez S.L."/>
            <person name="Kruys A."/>
            <person name="Hutchinson M.I."/>
            <person name="Powell A.J."/>
            <person name="Barry K."/>
            <person name="Miller A.N."/>
            <person name="Grigoriev I.V."/>
            <person name="Debuchy R."/>
            <person name="Gladieux P."/>
            <person name="Thoren M.H."/>
            <person name="Johannesson H."/>
        </authorList>
    </citation>
    <scope>NUCLEOTIDE SEQUENCE</scope>
    <source>
        <strain evidence="6">SMH4607-1</strain>
    </source>
</reference>
<dbReference type="EC" id="5.4.99.-" evidence="2"/>
<name>A0AA39ZVW1_9PEZI</name>
<proteinExistence type="inferred from homology"/>
<dbReference type="Gene3D" id="1.50.10.20">
    <property type="match status" value="2"/>
</dbReference>
<feature type="compositionally biased region" description="Basic and acidic residues" evidence="3">
    <location>
        <begin position="734"/>
        <end position="752"/>
    </location>
</feature>
<accession>A0AA39ZVW1</accession>
<dbReference type="NCBIfam" id="TIGR01787">
    <property type="entry name" value="squalene_cyclas"/>
    <property type="match status" value="1"/>
</dbReference>
<comment type="similarity">
    <text evidence="2">Belongs to the terpene cyclase/mutase family.</text>
</comment>
<feature type="domain" description="Squalene cyclase C-terminal" evidence="4">
    <location>
        <begin position="352"/>
        <end position="508"/>
    </location>
</feature>
<dbReference type="EMBL" id="JAUKUA010000007">
    <property type="protein sequence ID" value="KAK0704500.1"/>
    <property type="molecule type" value="Genomic_DNA"/>
</dbReference>
<dbReference type="GO" id="GO:0016866">
    <property type="term" value="F:intramolecular transferase activity"/>
    <property type="evidence" value="ECO:0007669"/>
    <property type="project" value="InterPro"/>
</dbReference>
<organism evidence="6 7">
    <name type="scientific">Lasiosphaeris hirsuta</name>
    <dbReference type="NCBI Taxonomy" id="260670"/>
    <lineage>
        <taxon>Eukaryota</taxon>
        <taxon>Fungi</taxon>
        <taxon>Dikarya</taxon>
        <taxon>Ascomycota</taxon>
        <taxon>Pezizomycotina</taxon>
        <taxon>Sordariomycetes</taxon>
        <taxon>Sordariomycetidae</taxon>
        <taxon>Sordariales</taxon>
        <taxon>Lasiosphaeriaceae</taxon>
        <taxon>Lasiosphaeris</taxon>
    </lineage>
</organism>
<dbReference type="InterPro" id="IPR018333">
    <property type="entry name" value="Squalene_cyclase"/>
</dbReference>
<comment type="caution">
    <text evidence="6">The sequence shown here is derived from an EMBL/GenBank/DDBJ whole genome shotgun (WGS) entry which is preliminary data.</text>
</comment>
<evidence type="ECO:0000259" key="4">
    <source>
        <dbReference type="Pfam" id="PF13243"/>
    </source>
</evidence>
<evidence type="ECO:0000313" key="6">
    <source>
        <dbReference type="EMBL" id="KAK0704500.1"/>
    </source>
</evidence>
<evidence type="ECO:0000259" key="5">
    <source>
        <dbReference type="Pfam" id="PF13249"/>
    </source>
</evidence>
<feature type="domain" description="Squalene cyclase C-terminal" evidence="4">
    <location>
        <begin position="547"/>
        <end position="718"/>
    </location>
</feature>
<evidence type="ECO:0000256" key="1">
    <source>
        <dbReference type="ARBA" id="ARBA00022737"/>
    </source>
</evidence>
<feature type="region of interest" description="Disordered" evidence="3">
    <location>
        <begin position="728"/>
        <end position="761"/>
    </location>
</feature>
<dbReference type="InterPro" id="IPR032696">
    <property type="entry name" value="SQ_cyclase_C"/>
</dbReference>
<dbReference type="Proteomes" id="UP001172102">
    <property type="component" value="Unassembled WGS sequence"/>
</dbReference>
<evidence type="ECO:0000256" key="2">
    <source>
        <dbReference type="RuleBase" id="RU362003"/>
    </source>
</evidence>
<evidence type="ECO:0000313" key="7">
    <source>
        <dbReference type="Proteomes" id="UP001172102"/>
    </source>
</evidence>
<sequence length="761" mass="85213">MATRPRAMNLDRAPQLLQEASNAIQLATQYAQYKVQPDGHWCGPLPSNATVTAEWIFFLQAHQLPIDDADRAGYILHFLSTQETDGSWAIAPEYPDGGNLSCAIEAYFALKMLGVPSTQAEMAKARDWILSHGGIERMRNFTRIFLAMFGLLPWSCVPQMPPELILLPSWFPGINVYRFASWARVAIIPFTIIRTREPVYALPVPEKHALYQVQPDFLDELWLDPGNKSIPYRVPILDLLRQHKFTTLLFQLADLILCLVVWLRLTPLRNYALSMCTQWLLDRQEASGNWAGLYTVHLAITALLLHGHMLSSEPVQRGIADLGSDGFLFRHETQSDAISKHSKQGLWMQSCVSPVWDTFLMVRGLLDTSPTSPLITNALVWARPRQITTHASPKVPADWSIPRPRLPPGGWAFEYNNTQYPDVDDTVIGLLDYLLHSPTPAAVYSPLVTRAATWILGMQNKRDGGWAAFDTDNDSYWLNELPFSDMDALCDGSSPDAAGHVLEGFGVLLKLHRKFGGIGVRRHGGVEKGGHGHDLEPLFTHIVSSSHTGIAYLERTQEPFGGWFGRWASNYLFGTSNVLCGLAYFIGEDARVPPMVRRGLAWLQSVQNEDGGWGEGLDSYVDIGRAGRGKSTPSQTAWALMGLMPYVNLGRTGDGLAEAMTRGVEWLVAHQDEKHFGSGNGATWSEDVYTGTGFPGHFYLGYDFYRHYFPMMALGRHSRRHFLNKSGSVAEPEQGVRHSEHTPPRPSPEPRKVKFRRFPIR</sequence>
<dbReference type="InterPro" id="IPR032697">
    <property type="entry name" value="SQ_cyclase_N"/>
</dbReference>
<keyword evidence="2" id="KW-0413">Isomerase</keyword>